<dbReference type="KEGG" id="acog:HWD57_15310"/>
<protein>
    <recommendedName>
        <fullName evidence="4">Helix-turn-helix domain-containing protein</fullName>
    </recommendedName>
</protein>
<dbReference type="Gene3D" id="1.10.10.60">
    <property type="entry name" value="Homeodomain-like"/>
    <property type="match status" value="1"/>
</dbReference>
<sequence>MALPLDEYAMRYPERDLAMARAYQSGAYTMAEIGRHYAVHYMTVSRAVRKYELQQRVTG</sequence>
<proteinExistence type="predicted"/>
<organism evidence="1 3">
    <name type="scientific">Candidatus Accumulibacter cognatus</name>
    <dbReference type="NCBI Taxonomy" id="2954383"/>
    <lineage>
        <taxon>Bacteria</taxon>
        <taxon>Pseudomonadati</taxon>
        <taxon>Pseudomonadota</taxon>
        <taxon>Betaproteobacteria</taxon>
        <taxon>Candidatus Accumulibacter</taxon>
    </lineage>
</organism>
<dbReference type="EMBL" id="CP058708">
    <property type="protein sequence ID" value="QLH51014.1"/>
    <property type="molecule type" value="Genomic_DNA"/>
</dbReference>
<accession>A0A7D5NBK5</accession>
<evidence type="ECO:0000313" key="1">
    <source>
        <dbReference type="EMBL" id="QLH51006.1"/>
    </source>
</evidence>
<gene>
    <name evidence="1" type="ORF">HWD57_15310</name>
    <name evidence="2" type="ORF">HWD57_15350</name>
</gene>
<evidence type="ECO:0000313" key="2">
    <source>
        <dbReference type="EMBL" id="QLH51014.1"/>
    </source>
</evidence>
<reference evidence="1" key="2">
    <citation type="submission" date="2020-06" db="EMBL/GenBank/DDBJ databases">
        <authorList>
            <person name="Arumugam K."/>
            <person name="Besarab I."/>
            <person name="Haryono M."/>
            <person name="Bagci C."/>
            <person name="Beier S."/>
            <person name="Buchfink B."/>
            <person name="Gorska A."/>
            <person name="Qiu G."/>
            <person name="Huson D.H."/>
            <person name="Williams R.B."/>
        </authorList>
    </citation>
    <scope>NUCLEOTIDE SEQUENCE</scope>
    <source>
        <strain evidence="1">SSA1</strain>
    </source>
</reference>
<reference evidence="1 3" key="1">
    <citation type="journal article" date="2019" name="Microbiome">
        <title>Annotated bacterial chromosomes from frame-shift-corrected long-read metagenomic data.</title>
        <authorList>
            <person name="Arumugam K."/>
            <person name="Bagci C."/>
            <person name="Bessarab I."/>
            <person name="Beier S."/>
            <person name="Buchfink B."/>
            <person name="Gorska A."/>
            <person name="Qiu G."/>
            <person name="Huson D.H."/>
            <person name="Williams R.B.H."/>
        </authorList>
    </citation>
    <scope>NUCLEOTIDE SEQUENCE [LARGE SCALE GENOMIC DNA]</scope>
    <source>
        <strain evidence="1">SSA1</strain>
    </source>
</reference>
<dbReference type="EMBL" id="CP058708">
    <property type="protein sequence ID" value="QLH51006.1"/>
    <property type="molecule type" value="Genomic_DNA"/>
</dbReference>
<dbReference type="Proteomes" id="UP000509684">
    <property type="component" value="Chromosome"/>
</dbReference>
<dbReference type="AlphaFoldDB" id="A0A7D5NBK5"/>
<evidence type="ECO:0000313" key="3">
    <source>
        <dbReference type="Proteomes" id="UP000509684"/>
    </source>
</evidence>
<name>A0A7D5NBK5_9PROT</name>
<dbReference type="KEGG" id="acog:HWD57_15350"/>
<evidence type="ECO:0008006" key="4">
    <source>
        <dbReference type="Google" id="ProtNLM"/>
    </source>
</evidence>